<dbReference type="InterPro" id="IPR050679">
    <property type="entry name" value="Bact_HTH_transcr_reg"/>
</dbReference>
<dbReference type="InterPro" id="IPR000524">
    <property type="entry name" value="Tscrpt_reg_HTH_GntR"/>
</dbReference>
<evidence type="ECO:0000259" key="4">
    <source>
        <dbReference type="PROSITE" id="PS50949"/>
    </source>
</evidence>
<dbReference type="PANTHER" id="PTHR44846">
    <property type="entry name" value="MANNOSYL-D-GLYCERATE TRANSPORT/METABOLISM SYSTEM REPRESSOR MNGR-RELATED"/>
    <property type="match status" value="1"/>
</dbReference>
<dbReference type="InterPro" id="IPR036390">
    <property type="entry name" value="WH_DNA-bd_sf"/>
</dbReference>
<dbReference type="Pfam" id="PF00392">
    <property type="entry name" value="GntR"/>
    <property type="match status" value="1"/>
</dbReference>
<dbReference type="GO" id="GO:0003677">
    <property type="term" value="F:DNA binding"/>
    <property type="evidence" value="ECO:0007669"/>
    <property type="project" value="UniProtKB-KW"/>
</dbReference>
<keyword evidence="2" id="KW-0238">DNA-binding</keyword>
<accession>A0A939PDN1</accession>
<gene>
    <name evidence="5" type="ORF">J4573_26565</name>
</gene>
<feature type="domain" description="HTH gntR-type" evidence="4">
    <location>
        <begin position="5"/>
        <end position="73"/>
    </location>
</feature>
<dbReference type="CDD" id="cd07377">
    <property type="entry name" value="WHTH_GntR"/>
    <property type="match status" value="1"/>
</dbReference>
<keyword evidence="1" id="KW-0805">Transcription regulation</keyword>
<dbReference type="InterPro" id="IPR028978">
    <property type="entry name" value="Chorismate_lyase_/UTRA_dom_sf"/>
</dbReference>
<evidence type="ECO:0000313" key="5">
    <source>
        <dbReference type="EMBL" id="MBO2450695.1"/>
    </source>
</evidence>
<sequence length="249" mass="27830">MPKPPTKAQALAAALTARIIEGDLPPGAWLSPERQLAEEHDVDRSTVRRALQLLAEQKRVTLHPGVGAQVRTDEPVHRDAGDITRQVGSWRGFHVSAQRSGHEPYTEVTACLTQADVTLARWLGIPLGTEVLERARIQGLVGLYPVQTATTWVLMDIVEQIPVLREENTGPGGIYSRLAETGYEIQFEESVNCRLPRQDEQDTLAIDSDEPVLTTWRRAYDQNERIIEVTHRVVVGSRHELIYRYGASS</sequence>
<organism evidence="5 6">
    <name type="scientific">Actinomadura barringtoniae</name>
    <dbReference type="NCBI Taxonomy" id="1427535"/>
    <lineage>
        <taxon>Bacteria</taxon>
        <taxon>Bacillati</taxon>
        <taxon>Actinomycetota</taxon>
        <taxon>Actinomycetes</taxon>
        <taxon>Streptosporangiales</taxon>
        <taxon>Thermomonosporaceae</taxon>
        <taxon>Actinomadura</taxon>
    </lineage>
</organism>
<evidence type="ECO:0000256" key="3">
    <source>
        <dbReference type="ARBA" id="ARBA00023163"/>
    </source>
</evidence>
<evidence type="ECO:0000313" key="6">
    <source>
        <dbReference type="Proteomes" id="UP000669179"/>
    </source>
</evidence>
<reference evidence="5" key="1">
    <citation type="submission" date="2021-03" db="EMBL/GenBank/DDBJ databases">
        <authorList>
            <person name="Kanchanasin P."/>
            <person name="Saeng-In P."/>
            <person name="Phongsopitanun W."/>
            <person name="Yuki M."/>
            <person name="Kudo T."/>
            <person name="Ohkuma M."/>
            <person name="Tanasupawat S."/>
        </authorList>
    </citation>
    <scope>NUCLEOTIDE SEQUENCE</scope>
    <source>
        <strain evidence="5">GKU 128</strain>
    </source>
</reference>
<dbReference type="InterPro" id="IPR011663">
    <property type="entry name" value="UTRA"/>
</dbReference>
<dbReference type="PROSITE" id="PS50949">
    <property type="entry name" value="HTH_GNTR"/>
    <property type="match status" value="1"/>
</dbReference>
<proteinExistence type="predicted"/>
<keyword evidence="6" id="KW-1185">Reference proteome</keyword>
<dbReference type="InterPro" id="IPR036388">
    <property type="entry name" value="WH-like_DNA-bd_sf"/>
</dbReference>
<dbReference type="Pfam" id="PF07702">
    <property type="entry name" value="UTRA"/>
    <property type="match status" value="1"/>
</dbReference>
<protein>
    <submittedName>
        <fullName evidence="5">GntR family transcriptional regulator</fullName>
    </submittedName>
</protein>
<dbReference type="RefSeq" id="WP_208258584.1">
    <property type="nucleotide sequence ID" value="NZ_JAGEOJ010000011.1"/>
</dbReference>
<dbReference type="Gene3D" id="1.10.10.10">
    <property type="entry name" value="Winged helix-like DNA-binding domain superfamily/Winged helix DNA-binding domain"/>
    <property type="match status" value="1"/>
</dbReference>
<dbReference type="Proteomes" id="UP000669179">
    <property type="component" value="Unassembled WGS sequence"/>
</dbReference>
<dbReference type="SUPFAM" id="SSF64288">
    <property type="entry name" value="Chorismate lyase-like"/>
    <property type="match status" value="1"/>
</dbReference>
<evidence type="ECO:0000256" key="2">
    <source>
        <dbReference type="ARBA" id="ARBA00023125"/>
    </source>
</evidence>
<evidence type="ECO:0000256" key="1">
    <source>
        <dbReference type="ARBA" id="ARBA00023015"/>
    </source>
</evidence>
<keyword evidence="3" id="KW-0804">Transcription</keyword>
<dbReference type="GO" id="GO:0003700">
    <property type="term" value="F:DNA-binding transcription factor activity"/>
    <property type="evidence" value="ECO:0007669"/>
    <property type="project" value="InterPro"/>
</dbReference>
<name>A0A939PDN1_9ACTN</name>
<dbReference type="SMART" id="SM00345">
    <property type="entry name" value="HTH_GNTR"/>
    <property type="match status" value="1"/>
</dbReference>
<dbReference type="PANTHER" id="PTHR44846:SF17">
    <property type="entry name" value="GNTR-FAMILY TRANSCRIPTIONAL REGULATOR"/>
    <property type="match status" value="1"/>
</dbReference>
<dbReference type="AlphaFoldDB" id="A0A939PDN1"/>
<dbReference type="SUPFAM" id="SSF46785">
    <property type="entry name" value="Winged helix' DNA-binding domain"/>
    <property type="match status" value="1"/>
</dbReference>
<dbReference type="Gene3D" id="3.40.1410.10">
    <property type="entry name" value="Chorismate lyase-like"/>
    <property type="match status" value="1"/>
</dbReference>
<dbReference type="GO" id="GO:0045892">
    <property type="term" value="P:negative regulation of DNA-templated transcription"/>
    <property type="evidence" value="ECO:0007669"/>
    <property type="project" value="TreeGrafter"/>
</dbReference>
<comment type="caution">
    <text evidence="5">The sequence shown here is derived from an EMBL/GenBank/DDBJ whole genome shotgun (WGS) entry which is preliminary data.</text>
</comment>
<dbReference type="SMART" id="SM00866">
    <property type="entry name" value="UTRA"/>
    <property type="match status" value="1"/>
</dbReference>
<dbReference type="EMBL" id="JAGEOJ010000011">
    <property type="protein sequence ID" value="MBO2450695.1"/>
    <property type="molecule type" value="Genomic_DNA"/>
</dbReference>
<dbReference type="PRINTS" id="PR00035">
    <property type="entry name" value="HTHGNTR"/>
</dbReference>